<protein>
    <recommendedName>
        <fullName evidence="4">Integral membrane protein</fullName>
    </recommendedName>
</protein>
<dbReference type="Proteomes" id="UP001501009">
    <property type="component" value="Unassembled WGS sequence"/>
</dbReference>
<keyword evidence="1" id="KW-0812">Transmembrane</keyword>
<evidence type="ECO:0000313" key="3">
    <source>
        <dbReference type="Proteomes" id="UP001501009"/>
    </source>
</evidence>
<comment type="caution">
    <text evidence="2">The sequence shown here is derived from an EMBL/GenBank/DDBJ whole genome shotgun (WGS) entry which is preliminary data.</text>
</comment>
<feature type="transmembrane region" description="Helical" evidence="1">
    <location>
        <begin position="60"/>
        <end position="81"/>
    </location>
</feature>
<sequence length="223" mass="24333">MVDLPRLVLVVSGFYLPWLGVPLEHGPWVAAATTFAVTPGALWLLALVLERRLMGVRSGFVAVLLGDPLLAAAVALGVARMHGRAPGGLAGPWFGLASLVVWFGFGLVQWCGELRAGFFTREQAVAPTKIWHQLIVYPLLGYWLWTAGVGGLMAPGSGPADLVARVLIVVCVGCWVVSNGYDRSRPRLGHPPYDWRRLRPVRQPWTGASVTLRAYQRDQRVGF</sequence>
<organism evidence="2 3">
    <name type="scientific">Streptomyces coacervatus</name>
    <dbReference type="NCBI Taxonomy" id="647381"/>
    <lineage>
        <taxon>Bacteria</taxon>
        <taxon>Bacillati</taxon>
        <taxon>Actinomycetota</taxon>
        <taxon>Actinomycetes</taxon>
        <taxon>Kitasatosporales</taxon>
        <taxon>Streptomycetaceae</taxon>
        <taxon>Streptomyces</taxon>
    </lineage>
</organism>
<feature type="transmembrane region" description="Helical" evidence="1">
    <location>
        <begin position="28"/>
        <end position="48"/>
    </location>
</feature>
<feature type="transmembrane region" description="Helical" evidence="1">
    <location>
        <begin position="134"/>
        <end position="156"/>
    </location>
</feature>
<evidence type="ECO:0008006" key="4">
    <source>
        <dbReference type="Google" id="ProtNLM"/>
    </source>
</evidence>
<feature type="transmembrane region" description="Helical" evidence="1">
    <location>
        <begin position="93"/>
        <end position="113"/>
    </location>
</feature>
<accession>A0ABP7J6E8</accession>
<dbReference type="RefSeq" id="WP_275775863.1">
    <property type="nucleotide sequence ID" value="NZ_BAABDE010000031.1"/>
</dbReference>
<evidence type="ECO:0000313" key="2">
    <source>
        <dbReference type="EMBL" id="GAA3835208.1"/>
    </source>
</evidence>
<keyword evidence="1" id="KW-1133">Transmembrane helix</keyword>
<name>A0ABP7J6E8_9ACTN</name>
<feature type="transmembrane region" description="Helical" evidence="1">
    <location>
        <begin position="162"/>
        <end position="181"/>
    </location>
</feature>
<evidence type="ECO:0000256" key="1">
    <source>
        <dbReference type="SAM" id="Phobius"/>
    </source>
</evidence>
<proteinExistence type="predicted"/>
<dbReference type="EMBL" id="BAABDE010000031">
    <property type="protein sequence ID" value="GAA3835208.1"/>
    <property type="molecule type" value="Genomic_DNA"/>
</dbReference>
<keyword evidence="1" id="KW-0472">Membrane</keyword>
<reference evidence="3" key="1">
    <citation type="journal article" date="2019" name="Int. J. Syst. Evol. Microbiol.">
        <title>The Global Catalogue of Microorganisms (GCM) 10K type strain sequencing project: providing services to taxonomists for standard genome sequencing and annotation.</title>
        <authorList>
            <consortium name="The Broad Institute Genomics Platform"/>
            <consortium name="The Broad Institute Genome Sequencing Center for Infectious Disease"/>
            <person name="Wu L."/>
            <person name="Ma J."/>
        </authorList>
    </citation>
    <scope>NUCLEOTIDE SEQUENCE [LARGE SCALE GENOMIC DNA]</scope>
    <source>
        <strain evidence="3">JCM 17138</strain>
    </source>
</reference>
<keyword evidence="3" id="KW-1185">Reference proteome</keyword>
<gene>
    <name evidence="2" type="ORF">GCM10022403_079960</name>
</gene>